<evidence type="ECO:0000313" key="2">
    <source>
        <dbReference type="Proteomes" id="UP000001942"/>
    </source>
</evidence>
<accession>Q2GEV9</accession>
<protein>
    <submittedName>
        <fullName evidence="1">Uncharacterized protein</fullName>
    </submittedName>
</protein>
<keyword evidence="2" id="KW-1185">Reference proteome</keyword>
<sequence length="88" mass="10214">MPYDKVPEISRTTCMAHLSGKKLLLTATSIETKTSQKLKYGKRQTTDLTTTSLDTFLTSMAKHEYLLYYDVKYNKQFTSITTHQNARW</sequence>
<evidence type="ECO:0000313" key="1">
    <source>
        <dbReference type="EMBL" id="ABD45595.1"/>
    </source>
</evidence>
<organism evidence="1 2">
    <name type="scientific">Ehrlichia sennetsu (strain ATCC VR-367 / Miyayama)</name>
    <name type="common">Neorickettsia sennetsu</name>
    <dbReference type="NCBI Taxonomy" id="222891"/>
    <lineage>
        <taxon>Bacteria</taxon>
        <taxon>Pseudomonadati</taxon>
        <taxon>Pseudomonadota</taxon>
        <taxon>Alphaproteobacteria</taxon>
        <taxon>Rickettsiales</taxon>
        <taxon>Anaplasmataceae</taxon>
        <taxon>Ehrlichia</taxon>
    </lineage>
</organism>
<gene>
    <name evidence="1" type="ordered locus">NSE_0086</name>
</gene>
<dbReference type="HOGENOM" id="CLU_2465862_0_0_5"/>
<reference evidence="1 2" key="1">
    <citation type="journal article" date="2006" name="PLoS Genet.">
        <title>Comparative genomics of emerging human ehrlichiosis agents.</title>
        <authorList>
            <person name="Dunning Hotopp J.C."/>
            <person name="Lin M."/>
            <person name="Madupu R."/>
            <person name="Crabtree J."/>
            <person name="Angiuoli S.V."/>
            <person name="Eisen J.A."/>
            <person name="Seshadri R."/>
            <person name="Ren Q."/>
            <person name="Wu M."/>
            <person name="Utterback T.R."/>
            <person name="Smith S."/>
            <person name="Lewis M."/>
            <person name="Khouri H."/>
            <person name="Zhang C."/>
            <person name="Niu H."/>
            <person name="Lin Q."/>
            <person name="Ohashi N."/>
            <person name="Zhi N."/>
            <person name="Nelson W."/>
            <person name="Brinkac L.M."/>
            <person name="Dodson R.J."/>
            <person name="Rosovitz M.J."/>
            <person name="Sundaram J."/>
            <person name="Daugherty S.C."/>
            <person name="Davidsen T."/>
            <person name="Durkin A.S."/>
            <person name="Gwinn M."/>
            <person name="Haft D.H."/>
            <person name="Selengut J.D."/>
            <person name="Sullivan S.A."/>
            <person name="Zafar N."/>
            <person name="Zhou L."/>
            <person name="Benahmed F."/>
            <person name="Forberger H."/>
            <person name="Halpin R."/>
            <person name="Mulligan S."/>
            <person name="Robinson J."/>
            <person name="White O."/>
            <person name="Rikihisa Y."/>
            <person name="Tettelin H."/>
        </authorList>
    </citation>
    <scope>NUCLEOTIDE SEQUENCE [LARGE SCALE GENOMIC DNA]</scope>
    <source>
        <strain evidence="2">ATCC VR-367 / Miyayama</strain>
    </source>
</reference>
<proteinExistence type="predicted"/>
<dbReference type="Proteomes" id="UP000001942">
    <property type="component" value="Chromosome"/>
</dbReference>
<dbReference type="AlphaFoldDB" id="Q2GEV9"/>
<dbReference type="EMBL" id="CP000237">
    <property type="protein sequence ID" value="ABD45595.1"/>
    <property type="molecule type" value="Genomic_DNA"/>
</dbReference>
<name>Q2GEV9_EHRS3</name>
<dbReference type="KEGG" id="nse:NSE_0086"/>